<feature type="region of interest" description="Disordered" evidence="1">
    <location>
        <begin position="451"/>
        <end position="478"/>
    </location>
</feature>
<evidence type="ECO:0000256" key="1">
    <source>
        <dbReference type="SAM" id="MobiDB-lite"/>
    </source>
</evidence>
<protein>
    <submittedName>
        <fullName evidence="3">Uncharacterized protein</fullName>
    </submittedName>
</protein>
<accession>A0A9W8P501</accession>
<name>A0A9W8P501_9AGAR</name>
<dbReference type="AlphaFoldDB" id="A0A9W8P501"/>
<dbReference type="Proteomes" id="UP001142393">
    <property type="component" value="Unassembled WGS sequence"/>
</dbReference>
<feature type="chain" id="PRO_5040736432" evidence="2">
    <location>
        <begin position="25"/>
        <end position="874"/>
    </location>
</feature>
<keyword evidence="4" id="KW-1185">Reference proteome</keyword>
<evidence type="ECO:0000256" key="2">
    <source>
        <dbReference type="SAM" id="SignalP"/>
    </source>
</evidence>
<evidence type="ECO:0000313" key="3">
    <source>
        <dbReference type="EMBL" id="KAJ3747181.1"/>
    </source>
</evidence>
<feature type="compositionally biased region" description="Low complexity" evidence="1">
    <location>
        <begin position="456"/>
        <end position="478"/>
    </location>
</feature>
<feature type="region of interest" description="Disordered" evidence="1">
    <location>
        <begin position="403"/>
        <end position="431"/>
    </location>
</feature>
<sequence>MDEPITNSLTTDILLFLSFLSSQATVENWVPQDKVKADHVMLNHISTILNIGIIPNGGNALLGHIGMGLIKCVVFTKTSAGMQNVLKSSPSFQRPKTCSIQLVSSSSKRGAELLNNWVQDEGASSFDAHLQDVFDIINHLQSHHQVADLEKFLLWTHRRAFRKLGSWVKEFSERWGNTSPFVIMEDCLDAILECSPHWTQCFDISLDSIEYEVVKGFVDEDQLTNMEPGRYKYQVDSSNIQKWIALFKDLLEHLEMALLHSAAEPRVAIAQRKLPSTPPNGISTEIVTLRVACLHALRRVFRHLFSLPVPKFHQALAEAENKTTSALMPTQSLQTFAPSLGRNTEFGLEESPASRAFGTLLMMTAWYTSSISIWYHAARFLQDKTIQVDCCYQLTELAHNNLYPRPSSSGNLDRSERARRRTVVRTTPSPSPLSPVLLPILETPLGSEPEQLSQLSTSVTTPRIPSPSSSDSSISSNMSRNVSGSGWIDMGSLKSGCQLLVPNPSLDALEELWGYVISNLEDRNITDVALKKKEFIRCFAKWCNLKDILAEISVQLVDKSWVELDNAATDPDDFICRPFFDTIRDKILGKDWARAYDLKRDRFVMLADPLGFSKLVSLMETHNRRLRGTMYHRSNELPYNEWKAACKDVEERQPPVAAATPYVGRRGEARSERANFPPGSGTSHAPAPNIPSAMPASKSHRFPKIHPKQKKLLYRVEACFRCYNLFAGHLGSSCPNVGPPTLSVPFRPLNEDDIALANKIHDATPNNSIPYELILKKNAGPPSARPVAVIRDRIALTELPNLDDGPESSSFTVQVRDIAAVYGSCDIVHVASGPDVYGNALNKGLNYHDSISAPVSKPVATLSTACYLFAFSWS</sequence>
<organism evidence="3 4">
    <name type="scientific">Lentinula detonsa</name>
    <dbReference type="NCBI Taxonomy" id="2804962"/>
    <lineage>
        <taxon>Eukaryota</taxon>
        <taxon>Fungi</taxon>
        <taxon>Dikarya</taxon>
        <taxon>Basidiomycota</taxon>
        <taxon>Agaricomycotina</taxon>
        <taxon>Agaricomycetes</taxon>
        <taxon>Agaricomycetidae</taxon>
        <taxon>Agaricales</taxon>
        <taxon>Marasmiineae</taxon>
        <taxon>Omphalotaceae</taxon>
        <taxon>Lentinula</taxon>
    </lineage>
</organism>
<dbReference type="EMBL" id="JANVFU010000003">
    <property type="protein sequence ID" value="KAJ3747181.1"/>
    <property type="molecule type" value="Genomic_DNA"/>
</dbReference>
<comment type="caution">
    <text evidence="3">The sequence shown here is derived from an EMBL/GenBank/DDBJ whole genome shotgun (WGS) entry which is preliminary data.</text>
</comment>
<feature type="signal peptide" evidence="2">
    <location>
        <begin position="1"/>
        <end position="24"/>
    </location>
</feature>
<evidence type="ECO:0000313" key="4">
    <source>
        <dbReference type="Proteomes" id="UP001142393"/>
    </source>
</evidence>
<reference evidence="3 4" key="1">
    <citation type="journal article" date="2023" name="Proc. Natl. Acad. Sci. U.S.A.">
        <title>A global phylogenomic analysis of the shiitake genus Lentinula.</title>
        <authorList>
            <person name="Sierra-Patev S."/>
            <person name="Min B."/>
            <person name="Naranjo-Ortiz M."/>
            <person name="Looney B."/>
            <person name="Konkel Z."/>
            <person name="Slot J.C."/>
            <person name="Sakamoto Y."/>
            <person name="Steenwyk J.L."/>
            <person name="Rokas A."/>
            <person name="Carro J."/>
            <person name="Camarero S."/>
            <person name="Ferreira P."/>
            <person name="Molpeceres G."/>
            <person name="Ruiz-Duenas F.J."/>
            <person name="Serrano A."/>
            <person name="Henrissat B."/>
            <person name="Drula E."/>
            <person name="Hughes K.W."/>
            <person name="Mata J.L."/>
            <person name="Ishikawa N.K."/>
            <person name="Vargas-Isla R."/>
            <person name="Ushijima S."/>
            <person name="Smith C.A."/>
            <person name="Donoghue J."/>
            <person name="Ahrendt S."/>
            <person name="Andreopoulos W."/>
            <person name="He G."/>
            <person name="LaButti K."/>
            <person name="Lipzen A."/>
            <person name="Ng V."/>
            <person name="Riley R."/>
            <person name="Sandor L."/>
            <person name="Barry K."/>
            <person name="Martinez A.T."/>
            <person name="Xiao Y."/>
            <person name="Gibbons J.G."/>
            <person name="Terashima K."/>
            <person name="Grigoriev I.V."/>
            <person name="Hibbett D."/>
        </authorList>
    </citation>
    <scope>NUCLEOTIDE SEQUENCE [LARGE SCALE GENOMIC DNA]</scope>
    <source>
        <strain evidence="3 4">TFB7810</strain>
    </source>
</reference>
<feature type="region of interest" description="Disordered" evidence="1">
    <location>
        <begin position="664"/>
        <end position="701"/>
    </location>
</feature>
<gene>
    <name evidence="3" type="ORF">DFH05DRAFT_1457606</name>
</gene>
<proteinExistence type="predicted"/>
<keyword evidence="2" id="KW-0732">Signal</keyword>